<sequence length="128" mass="14883">MRLLILISLISSFLSCNLENSKFVRKKIDNNDISIKWYYYSYITNGSPDFVVVEKNGKEKEIYKATGTVLNVMLKDHNIVLRTVGPSESMIFTKHVEEEVFGYKITLDTTGTYHERRLIPDGIKEGWW</sequence>
<dbReference type="Proteomes" id="UP000676386">
    <property type="component" value="Unassembled WGS sequence"/>
</dbReference>
<protein>
    <submittedName>
        <fullName evidence="1">Uncharacterized protein</fullName>
    </submittedName>
</protein>
<reference evidence="1 2" key="1">
    <citation type="submission" date="2021-04" db="EMBL/GenBank/DDBJ databases">
        <title>Chitinophaga sp. nov., isolated from the rhizosphere soil.</title>
        <authorList>
            <person name="He S."/>
        </authorList>
    </citation>
    <scope>NUCLEOTIDE SEQUENCE [LARGE SCALE GENOMIC DNA]</scope>
    <source>
        <strain evidence="1 2">2R12</strain>
    </source>
</reference>
<evidence type="ECO:0000313" key="1">
    <source>
        <dbReference type="EMBL" id="MBS0030270.1"/>
    </source>
</evidence>
<comment type="caution">
    <text evidence="1">The sequence shown here is derived from an EMBL/GenBank/DDBJ whole genome shotgun (WGS) entry which is preliminary data.</text>
</comment>
<gene>
    <name evidence="1" type="ORF">KE626_23295</name>
</gene>
<dbReference type="RefSeq" id="WP_211975406.1">
    <property type="nucleotide sequence ID" value="NZ_CBFHAM010000004.1"/>
</dbReference>
<dbReference type="EMBL" id="JAGTXB010000013">
    <property type="protein sequence ID" value="MBS0030270.1"/>
    <property type="molecule type" value="Genomic_DNA"/>
</dbReference>
<keyword evidence="2" id="KW-1185">Reference proteome</keyword>
<organism evidence="1 2">
    <name type="scientific">Chitinophaga hostae</name>
    <dbReference type="NCBI Taxonomy" id="2831022"/>
    <lineage>
        <taxon>Bacteria</taxon>
        <taxon>Pseudomonadati</taxon>
        <taxon>Bacteroidota</taxon>
        <taxon>Chitinophagia</taxon>
        <taxon>Chitinophagales</taxon>
        <taxon>Chitinophagaceae</taxon>
        <taxon>Chitinophaga</taxon>
    </lineage>
</organism>
<dbReference type="PROSITE" id="PS51257">
    <property type="entry name" value="PROKAR_LIPOPROTEIN"/>
    <property type="match status" value="1"/>
</dbReference>
<evidence type="ECO:0000313" key="2">
    <source>
        <dbReference type="Proteomes" id="UP000676386"/>
    </source>
</evidence>
<name>A0ABS5J535_9BACT</name>
<proteinExistence type="predicted"/>
<accession>A0ABS5J535</accession>